<name>A0A540K4F7_MALBA</name>
<dbReference type="AlphaFoldDB" id="A0A540K4F7"/>
<dbReference type="Proteomes" id="UP000315295">
    <property type="component" value="Unassembled WGS sequence"/>
</dbReference>
<evidence type="ECO:0000313" key="2">
    <source>
        <dbReference type="Proteomes" id="UP000315295"/>
    </source>
</evidence>
<proteinExistence type="predicted"/>
<dbReference type="STRING" id="106549.A0A540K4F7"/>
<comment type="caution">
    <text evidence="1">The sequence shown here is derived from an EMBL/GenBank/DDBJ whole genome shotgun (WGS) entry which is preliminary data.</text>
</comment>
<dbReference type="EMBL" id="VIEB01004937">
    <property type="protein sequence ID" value="TQD69113.1"/>
    <property type="molecule type" value="Genomic_DNA"/>
</dbReference>
<keyword evidence="2" id="KW-1185">Reference proteome</keyword>
<reference evidence="1 2" key="1">
    <citation type="journal article" date="2019" name="G3 (Bethesda)">
        <title>Sequencing of a Wild Apple (Malus baccata) Genome Unravels the Differences Between Cultivated and Wild Apple Species Regarding Disease Resistance and Cold Tolerance.</title>
        <authorList>
            <person name="Chen X."/>
        </authorList>
    </citation>
    <scope>NUCLEOTIDE SEQUENCE [LARGE SCALE GENOMIC DNA]</scope>
    <source>
        <strain evidence="2">cv. Shandingzi</strain>
        <tissue evidence="1">Leaves</tissue>
    </source>
</reference>
<organism evidence="1 2">
    <name type="scientific">Malus baccata</name>
    <name type="common">Siberian crab apple</name>
    <name type="synonym">Pyrus baccata</name>
    <dbReference type="NCBI Taxonomy" id="106549"/>
    <lineage>
        <taxon>Eukaryota</taxon>
        <taxon>Viridiplantae</taxon>
        <taxon>Streptophyta</taxon>
        <taxon>Embryophyta</taxon>
        <taxon>Tracheophyta</taxon>
        <taxon>Spermatophyta</taxon>
        <taxon>Magnoliopsida</taxon>
        <taxon>eudicotyledons</taxon>
        <taxon>Gunneridae</taxon>
        <taxon>Pentapetalae</taxon>
        <taxon>rosids</taxon>
        <taxon>fabids</taxon>
        <taxon>Rosales</taxon>
        <taxon>Rosaceae</taxon>
        <taxon>Amygdaloideae</taxon>
        <taxon>Maleae</taxon>
        <taxon>Malus</taxon>
    </lineage>
</organism>
<accession>A0A540K4F7</accession>
<sequence length="89" mass="9961">MREASREFKYNRQAFDQKARSMTQKYAQSSASGSVCDSQSQPQSSANPLTVLSIYLKTYLVEKFTVRIGSIRTVTFFWFVFPSSGAAGS</sequence>
<evidence type="ECO:0000313" key="1">
    <source>
        <dbReference type="EMBL" id="TQD69113.1"/>
    </source>
</evidence>
<gene>
    <name evidence="1" type="ORF">C1H46_045354</name>
</gene>
<protein>
    <submittedName>
        <fullName evidence="1">Uncharacterized protein</fullName>
    </submittedName>
</protein>